<evidence type="ECO:0000256" key="2">
    <source>
        <dbReference type="ARBA" id="ARBA00006047"/>
    </source>
</evidence>
<comment type="catalytic activity">
    <reaction evidence="1">
        <text>[(1-&gt;4)-alpha-D-glucosyl](n) + phosphate = [(1-&gt;4)-alpha-D-glucosyl](n-1) + alpha-D-glucose 1-phosphate</text>
        <dbReference type="Rhea" id="RHEA:41732"/>
        <dbReference type="Rhea" id="RHEA-COMP:9584"/>
        <dbReference type="Rhea" id="RHEA-COMP:9586"/>
        <dbReference type="ChEBI" id="CHEBI:15444"/>
        <dbReference type="ChEBI" id="CHEBI:43474"/>
        <dbReference type="ChEBI" id="CHEBI:58601"/>
        <dbReference type="EC" id="2.4.1.1"/>
    </reaction>
</comment>
<keyword evidence="3" id="KW-0021">Allosteric enzyme</keyword>
<dbReference type="InterPro" id="IPR024517">
    <property type="entry name" value="Glycogen_phosphorylase_DUF3417"/>
</dbReference>
<dbReference type="InterPro" id="IPR011834">
    <property type="entry name" value="Agluc_phsphrylas"/>
</dbReference>
<evidence type="ECO:0000256" key="1">
    <source>
        <dbReference type="ARBA" id="ARBA00001275"/>
    </source>
</evidence>
<evidence type="ECO:0000259" key="4">
    <source>
        <dbReference type="Pfam" id="PF11897"/>
    </source>
</evidence>
<dbReference type="Pfam" id="PF00343">
    <property type="entry name" value="Phosphorylase"/>
    <property type="match status" value="1"/>
</dbReference>
<keyword evidence="5" id="KW-0328">Glycosyltransferase</keyword>
<dbReference type="PANTHER" id="PTHR42655:SF1">
    <property type="entry name" value="GLYCOGEN PHOSPHORYLASE"/>
    <property type="match status" value="1"/>
</dbReference>
<evidence type="ECO:0000256" key="3">
    <source>
        <dbReference type="ARBA" id="ARBA00022533"/>
    </source>
</evidence>
<dbReference type="AlphaFoldDB" id="A0A485LXT4"/>
<dbReference type="PANTHER" id="PTHR42655">
    <property type="entry name" value="GLYCOGEN PHOSPHORYLASE"/>
    <property type="match status" value="1"/>
</dbReference>
<dbReference type="GO" id="GO:0008184">
    <property type="term" value="F:glycogen phosphorylase activity"/>
    <property type="evidence" value="ECO:0007669"/>
    <property type="project" value="InterPro"/>
</dbReference>
<comment type="similarity">
    <text evidence="2">Belongs to the glycogen phosphorylase family.</text>
</comment>
<feature type="domain" description="DUF3417" evidence="4">
    <location>
        <begin position="13"/>
        <end position="120"/>
    </location>
</feature>
<accession>A0A485LXT4</accession>
<gene>
    <name evidence="5" type="primary">malP</name>
    <name evidence="5" type="ORF">SCFA_200001</name>
</gene>
<dbReference type="InterPro" id="IPR052182">
    <property type="entry name" value="Glycogen/Maltodextrin_Phosph"/>
</dbReference>
<organism evidence="5">
    <name type="scientific">anaerobic digester metagenome</name>
    <dbReference type="NCBI Taxonomy" id="1263854"/>
    <lineage>
        <taxon>unclassified sequences</taxon>
        <taxon>metagenomes</taxon>
        <taxon>ecological metagenomes</taxon>
    </lineage>
</organism>
<dbReference type="NCBIfam" id="TIGR02094">
    <property type="entry name" value="more_P_ylases"/>
    <property type="match status" value="1"/>
</dbReference>
<dbReference type="GO" id="GO:0005975">
    <property type="term" value="P:carbohydrate metabolic process"/>
    <property type="evidence" value="ECO:0007669"/>
    <property type="project" value="InterPro"/>
</dbReference>
<dbReference type="Gene3D" id="3.40.50.2000">
    <property type="entry name" value="Glycogen Phosphorylase B"/>
    <property type="match status" value="3"/>
</dbReference>
<dbReference type="EMBL" id="CAADRN010000113">
    <property type="protein sequence ID" value="VFU13077.1"/>
    <property type="molecule type" value="Genomic_DNA"/>
</dbReference>
<dbReference type="Pfam" id="PF11897">
    <property type="entry name" value="DUF3417"/>
    <property type="match status" value="1"/>
</dbReference>
<proteinExistence type="inferred from homology"/>
<dbReference type="InterPro" id="IPR000811">
    <property type="entry name" value="Glyco_trans_35"/>
</dbReference>
<name>A0A485LXT4_9ZZZZ</name>
<dbReference type="EC" id="2.4.1.1" evidence="5"/>
<dbReference type="GO" id="GO:0030170">
    <property type="term" value="F:pyridoxal phosphate binding"/>
    <property type="evidence" value="ECO:0007669"/>
    <property type="project" value="InterPro"/>
</dbReference>
<keyword evidence="5" id="KW-0808">Transferase</keyword>
<evidence type="ECO:0000313" key="5">
    <source>
        <dbReference type="EMBL" id="VFU13077.1"/>
    </source>
</evidence>
<dbReference type="SUPFAM" id="SSF53756">
    <property type="entry name" value="UDP-Glycosyltransferase/glycogen phosphorylase"/>
    <property type="match status" value="1"/>
</dbReference>
<dbReference type="PIRSF" id="PIRSF000460">
    <property type="entry name" value="Pprylas_GlgP"/>
    <property type="match status" value="1"/>
</dbReference>
<protein>
    <submittedName>
        <fullName evidence="5">Maltodextrin phosphorylase</fullName>
        <ecNumber evidence="5">2.4.1.1</ecNumber>
    </submittedName>
</protein>
<sequence>MFPFRFVSVTPKLPEQICRLKELAYNFWFTWKPGGVEFFRTIKPELWREAGHNPVRFLMQIREEDLVAASRDEDYLALYNRVFEQYDRYLTEEKWFEQHYPEHKDHVIAYFSAEFGLHESHPIYSGGLGLLAGDHCKSASDLGLPFVGVGLLYKHGYFTQKINGEGRQEAEYPFLNFFELPITPVNDSAGNRLLVPVELPGRTIYIQVWKARVGRVCIYLLDADIPRNTPEDRGLTGSLYGGDRECRISQEIILGIGGVKALRAMGINPRAWHINEGHPAFLVIQRIRELVRKGVSLETAREVIRSSTIFTTHTPVPAGHDLFSGKMIELFFTKIASELGLDLSGFLELAWDAGRDSFNMTLLALNHSYLTNGVSWLHGKVARDMFRARYNRLHPEEIPITSITNGVHTGSWLAGELRDLFARYLGKGFMDHVNQRQAWEKIDNIPDEELWRVHRCLKEKMIGFVRNSIKKQRRRNYELTSRILEVDEYLNPEVLTIGFARRFATYKRATLLFRDRERLSRLVNDPYRPVRFIFAGKAHPADQAGQEFIKQIYDFSNESDLRGKVLLLENYDIHMARHLIQGVDVWLNTPRRLMEASGTSGQKAALNGVVNVSTLDGWWPEAYDGKNGFAVGTEREYRDEEIQDLDDCYSLYEILEEKLIPMFYRKQSGLPLEWIRMMKNSIKTIAPVFNTGRMVAEYTERFYVPAINRGLHFVHNNYEVAGRVSAFKRFIRERWDGVVFVSVDSNARPKMAVGEKLMVSAVVRLGEIAPEHVAVEVLYGEAGDSGLSNITVVGISCEGETEPGTYRFAGNLSLPQGALGYTLRVRPENRDFPYTELPLITWAPGL</sequence>
<reference evidence="5" key="1">
    <citation type="submission" date="2019-03" db="EMBL/GenBank/DDBJ databases">
        <authorList>
            <person name="Hao L."/>
        </authorList>
    </citation>
    <scope>NUCLEOTIDE SEQUENCE</scope>
</reference>